<evidence type="ECO:0008006" key="5">
    <source>
        <dbReference type="Google" id="ProtNLM"/>
    </source>
</evidence>
<dbReference type="Proteomes" id="UP000039865">
    <property type="component" value="Unassembled WGS sequence"/>
</dbReference>
<organism evidence="3 4">
    <name type="scientific">Stylonychia lemnae</name>
    <name type="common">Ciliate</name>
    <dbReference type="NCBI Taxonomy" id="5949"/>
    <lineage>
        <taxon>Eukaryota</taxon>
        <taxon>Sar</taxon>
        <taxon>Alveolata</taxon>
        <taxon>Ciliophora</taxon>
        <taxon>Intramacronucleata</taxon>
        <taxon>Spirotrichea</taxon>
        <taxon>Stichotrichia</taxon>
        <taxon>Sporadotrichida</taxon>
        <taxon>Oxytrichidae</taxon>
        <taxon>Stylonychinae</taxon>
        <taxon>Stylonychia</taxon>
    </lineage>
</organism>
<feature type="region of interest" description="Disordered" evidence="1">
    <location>
        <begin position="117"/>
        <end position="141"/>
    </location>
</feature>
<dbReference type="OMA" id="YLEDSEC"/>
<feature type="region of interest" description="Disordered" evidence="1">
    <location>
        <begin position="523"/>
        <end position="689"/>
    </location>
</feature>
<feature type="compositionally biased region" description="Basic residues" evidence="1">
    <location>
        <begin position="278"/>
        <end position="288"/>
    </location>
</feature>
<accession>A0A077ZXY9</accession>
<feature type="compositionally biased region" description="Acidic residues" evidence="1">
    <location>
        <begin position="631"/>
        <end position="646"/>
    </location>
</feature>
<evidence type="ECO:0000256" key="1">
    <source>
        <dbReference type="SAM" id="MobiDB-lite"/>
    </source>
</evidence>
<feature type="compositionally biased region" description="Basic and acidic residues" evidence="1">
    <location>
        <begin position="524"/>
        <end position="543"/>
    </location>
</feature>
<keyword evidence="4" id="KW-1185">Reference proteome</keyword>
<reference evidence="3 4" key="1">
    <citation type="submission" date="2014-06" db="EMBL/GenBank/DDBJ databases">
        <authorList>
            <person name="Swart Estienne"/>
        </authorList>
    </citation>
    <scope>NUCLEOTIDE SEQUENCE [LARGE SCALE GENOMIC DNA]</scope>
    <source>
        <strain evidence="3 4">130c</strain>
    </source>
</reference>
<feature type="compositionally biased region" description="Acidic residues" evidence="1">
    <location>
        <begin position="656"/>
        <end position="666"/>
    </location>
</feature>
<evidence type="ECO:0000256" key="2">
    <source>
        <dbReference type="SAM" id="Phobius"/>
    </source>
</evidence>
<feature type="compositionally biased region" description="Basic and acidic residues" evidence="1">
    <location>
        <begin position="564"/>
        <end position="590"/>
    </location>
</feature>
<gene>
    <name evidence="3" type="primary">Contig3777.g4038</name>
    <name evidence="3" type="ORF">STYLEM_3447</name>
</gene>
<feature type="compositionally biased region" description="Polar residues" evidence="1">
    <location>
        <begin position="265"/>
        <end position="277"/>
    </location>
</feature>
<protein>
    <recommendedName>
        <fullName evidence="5">Transmembrane protein</fullName>
    </recommendedName>
</protein>
<evidence type="ECO:0000313" key="4">
    <source>
        <dbReference type="Proteomes" id="UP000039865"/>
    </source>
</evidence>
<feature type="compositionally biased region" description="Low complexity" evidence="1">
    <location>
        <begin position="123"/>
        <end position="141"/>
    </location>
</feature>
<proteinExistence type="predicted"/>
<name>A0A077ZXY9_STYLE</name>
<evidence type="ECO:0000313" key="3">
    <source>
        <dbReference type="EMBL" id="CDW74467.1"/>
    </source>
</evidence>
<feature type="compositionally biased region" description="Basic and acidic residues" evidence="1">
    <location>
        <begin position="225"/>
        <end position="245"/>
    </location>
</feature>
<feature type="transmembrane region" description="Helical" evidence="2">
    <location>
        <begin position="161"/>
        <end position="186"/>
    </location>
</feature>
<feature type="compositionally biased region" description="Low complexity" evidence="1">
    <location>
        <begin position="592"/>
        <end position="606"/>
    </location>
</feature>
<keyword evidence="2" id="KW-1133">Transmembrane helix</keyword>
<feature type="region of interest" description="Disordered" evidence="1">
    <location>
        <begin position="225"/>
        <end position="297"/>
    </location>
</feature>
<keyword evidence="2" id="KW-0472">Membrane</keyword>
<dbReference type="AlphaFoldDB" id="A0A077ZXY9"/>
<dbReference type="EMBL" id="CCKQ01003343">
    <property type="protein sequence ID" value="CDW74467.1"/>
    <property type="molecule type" value="Genomic_DNA"/>
</dbReference>
<sequence length="689" mass="79888">MQSFLHPCLYPQFNVIVDHNLRRIAQLAWMNYSQAIKINIVDQSFAKVSIYVNQTSPFSPIVQTQIKATVGQTYQFNLRDKVTILIKSSSNSSDEFVNFAQFSFKVYIDTYSSADDKSIKSQTNSTSNSTNSTTDASTTTASSNSIFDTYSVYFNSQSYKVTMIVIGFSIAIISWMIVLSIIACIYRRFLEKKLCPVDYEVRMKSNQMRRQKEDDEEKILKEMQKHENHHSTDDNHHAKPEDPEAKFLQSSNQKTELEQIDFTPDYTQLSNNPTPKSAKSRAKDRKGLKNSLPMQDITMDDFLRPNNSVIASPVLSPQSVQNSTRSKTKKQAQNETNQETQISKINDDDVEEINILKEKKKLNKKKKLPHQQFFNQQPQNFSTLIDFDNQFEEQTPPKILKSPMSLNQREYDLEKVKYLSQKNKSYGMSQNTNQSNQIILREESVDLLSSSQMSLEKIDEENESVTSSVHLRNLGVAKMRNTAKSNFSKAGQSEIILENENQLEEDDSLEIQHADEFNEINDSEQQKQEKLSENDQESQREVEIDQQNQIQENYQSNDLNQNKVNHEQDEMKDLEIKSQDDLEQEQKDQFSEQEQQDNQLDQNQQREQNDDINQEQKHSERSVEQKLPEVESQEDYQDDFENDEVQEVALKNENEQQNENEDDSESDLSVKSKSKTKEAKVVPINDQEQ</sequence>
<keyword evidence="2" id="KW-0812">Transmembrane</keyword>
<feature type="region of interest" description="Disordered" evidence="1">
    <location>
        <begin position="309"/>
        <end position="341"/>
    </location>
</feature>
<feature type="compositionally biased region" description="Basic and acidic residues" evidence="1">
    <location>
        <begin position="614"/>
        <end position="629"/>
    </location>
</feature>
<feature type="compositionally biased region" description="Polar residues" evidence="1">
    <location>
        <begin position="545"/>
        <end position="563"/>
    </location>
</feature>
<dbReference type="InParanoid" id="A0A077ZXY9"/>